<dbReference type="PANTHER" id="PTHR44755:SF5">
    <property type="entry name" value="GUANYLATE CYCLASE"/>
    <property type="match status" value="1"/>
</dbReference>
<dbReference type="GO" id="GO:0004672">
    <property type="term" value="F:protein kinase activity"/>
    <property type="evidence" value="ECO:0007669"/>
    <property type="project" value="InterPro"/>
</dbReference>
<protein>
    <recommendedName>
        <fullName evidence="6">Receptor ligand binding region domain-containing protein</fullName>
    </recommendedName>
</protein>
<accession>A0A8C5AU46</accession>
<feature type="signal peptide" evidence="5">
    <location>
        <begin position="1"/>
        <end position="20"/>
    </location>
</feature>
<dbReference type="GO" id="GO:0004383">
    <property type="term" value="F:guanylate cyclase activity"/>
    <property type="evidence" value="ECO:0007669"/>
    <property type="project" value="UniProtKB-EC"/>
</dbReference>
<dbReference type="GO" id="GO:0004016">
    <property type="term" value="F:adenylate cyclase activity"/>
    <property type="evidence" value="ECO:0007669"/>
    <property type="project" value="TreeGrafter"/>
</dbReference>
<dbReference type="GO" id="GO:0005525">
    <property type="term" value="F:GTP binding"/>
    <property type="evidence" value="ECO:0007669"/>
    <property type="project" value="UniProtKB-KW"/>
</dbReference>
<feature type="domain" description="Receptor ligand binding region" evidence="6">
    <location>
        <begin position="51"/>
        <end position="229"/>
    </location>
</feature>
<dbReference type="GeneTree" id="ENSGT00940000156985"/>
<dbReference type="GO" id="GO:0035556">
    <property type="term" value="P:intracellular signal transduction"/>
    <property type="evidence" value="ECO:0007669"/>
    <property type="project" value="InterPro"/>
</dbReference>
<evidence type="ECO:0000313" key="8">
    <source>
        <dbReference type="Proteomes" id="UP000694546"/>
    </source>
</evidence>
<dbReference type="GO" id="GO:0007168">
    <property type="term" value="P:receptor guanylyl cyclase signaling pathway"/>
    <property type="evidence" value="ECO:0007669"/>
    <property type="project" value="TreeGrafter"/>
</dbReference>
<keyword evidence="4" id="KW-0472">Membrane</keyword>
<evidence type="ECO:0000256" key="5">
    <source>
        <dbReference type="SAM" id="SignalP"/>
    </source>
</evidence>
<keyword evidence="5" id="KW-0732">Signal</keyword>
<keyword evidence="2" id="KW-0812">Transmembrane</keyword>
<dbReference type="InterPro" id="IPR052612">
    <property type="entry name" value="ANP_Clearance_Receptor"/>
</dbReference>
<name>A0A8C5AU46_GADMO</name>
<evidence type="ECO:0000256" key="1">
    <source>
        <dbReference type="ARBA" id="ARBA00004370"/>
    </source>
</evidence>
<reference evidence="7" key="2">
    <citation type="submission" date="2025-09" db="UniProtKB">
        <authorList>
            <consortium name="Ensembl"/>
        </authorList>
    </citation>
    <scope>IDENTIFICATION</scope>
</reference>
<sequence length="259" mass="28704">MLLLATSLLLLLLGPPGARGGETPRPLQNVTLAIILPQNNTAYPWAWPRIGPAVERAVRAVNADPSLLPHHHLQYFFRGSQNGDGVCSETMAPLMAVDLKMLHDPWAFIGPGCSYTASPVGLFTAHWDVPLVTAGAPAVSFNKSIYHSVTNTGPTHKKLGRFALRVCERFKWLEQVLLLFHDQKVDDRPCYFAMEGIFEELGKANITRVDRVFNEKLLPVNYSDIIPDIQQTGRGESVWVRILTQLSSVSNVLLLCVIL</sequence>
<reference evidence="7" key="1">
    <citation type="submission" date="2025-08" db="UniProtKB">
        <authorList>
            <consortium name="Ensembl"/>
        </authorList>
    </citation>
    <scope>IDENTIFICATION</scope>
</reference>
<dbReference type="Ensembl" id="ENSGMOT00000048288.1">
    <property type="protein sequence ID" value="ENSGMOP00000036357.1"/>
    <property type="gene ID" value="ENSGMOG00000036991.1"/>
</dbReference>
<proteinExistence type="predicted"/>
<dbReference type="SUPFAM" id="SSF53822">
    <property type="entry name" value="Periplasmic binding protein-like I"/>
    <property type="match status" value="1"/>
</dbReference>
<dbReference type="OMA" id="IGPACEY"/>
<dbReference type="PANTHER" id="PTHR44755">
    <property type="entry name" value="NATRIURETIC PEPTIDE RECEPTOR 3-RELATED"/>
    <property type="match status" value="1"/>
</dbReference>
<dbReference type="AlphaFoldDB" id="A0A8C5AU46"/>
<dbReference type="GO" id="GO:0005886">
    <property type="term" value="C:plasma membrane"/>
    <property type="evidence" value="ECO:0007669"/>
    <property type="project" value="TreeGrafter"/>
</dbReference>
<evidence type="ECO:0000256" key="2">
    <source>
        <dbReference type="ARBA" id="ARBA00022692"/>
    </source>
</evidence>
<dbReference type="Pfam" id="PF01094">
    <property type="entry name" value="ANF_receptor"/>
    <property type="match status" value="1"/>
</dbReference>
<dbReference type="InterPro" id="IPR001828">
    <property type="entry name" value="ANF_lig-bd_rcpt"/>
</dbReference>
<evidence type="ECO:0000256" key="3">
    <source>
        <dbReference type="ARBA" id="ARBA00022989"/>
    </source>
</evidence>
<evidence type="ECO:0000313" key="7">
    <source>
        <dbReference type="Ensembl" id="ENSGMOP00000036357.1"/>
    </source>
</evidence>
<dbReference type="GO" id="GO:0005524">
    <property type="term" value="F:ATP binding"/>
    <property type="evidence" value="ECO:0007669"/>
    <property type="project" value="InterPro"/>
</dbReference>
<comment type="subcellular location">
    <subcellularLocation>
        <location evidence="1">Membrane</location>
    </subcellularLocation>
</comment>
<evidence type="ECO:0000256" key="4">
    <source>
        <dbReference type="ARBA" id="ARBA00023136"/>
    </source>
</evidence>
<dbReference type="Gene3D" id="3.40.50.2300">
    <property type="match status" value="1"/>
</dbReference>
<feature type="chain" id="PRO_5046258127" description="Receptor ligand binding region domain-containing protein" evidence="5">
    <location>
        <begin position="21"/>
        <end position="259"/>
    </location>
</feature>
<organism evidence="7 8">
    <name type="scientific">Gadus morhua</name>
    <name type="common">Atlantic cod</name>
    <dbReference type="NCBI Taxonomy" id="8049"/>
    <lineage>
        <taxon>Eukaryota</taxon>
        <taxon>Metazoa</taxon>
        <taxon>Chordata</taxon>
        <taxon>Craniata</taxon>
        <taxon>Vertebrata</taxon>
        <taxon>Euteleostomi</taxon>
        <taxon>Actinopterygii</taxon>
        <taxon>Neopterygii</taxon>
        <taxon>Teleostei</taxon>
        <taxon>Neoteleostei</taxon>
        <taxon>Acanthomorphata</taxon>
        <taxon>Zeiogadaria</taxon>
        <taxon>Gadariae</taxon>
        <taxon>Gadiformes</taxon>
        <taxon>Gadoidei</taxon>
        <taxon>Gadidae</taxon>
        <taxon>Gadus</taxon>
    </lineage>
</organism>
<keyword evidence="8" id="KW-1185">Reference proteome</keyword>
<dbReference type="InterPro" id="IPR028082">
    <property type="entry name" value="Peripla_BP_I"/>
</dbReference>
<evidence type="ECO:0000259" key="6">
    <source>
        <dbReference type="Pfam" id="PF01094"/>
    </source>
</evidence>
<dbReference type="Proteomes" id="UP000694546">
    <property type="component" value="Chromosome 6"/>
</dbReference>
<keyword evidence="3" id="KW-1133">Transmembrane helix</keyword>
<dbReference type="GO" id="GO:0001653">
    <property type="term" value="F:peptide receptor activity"/>
    <property type="evidence" value="ECO:0007669"/>
    <property type="project" value="TreeGrafter"/>
</dbReference>